<comment type="caution">
    <text evidence="6">The sequence shown here is derived from an EMBL/GenBank/DDBJ whole genome shotgun (WGS) entry which is preliminary data.</text>
</comment>
<dbReference type="InterPro" id="IPR050377">
    <property type="entry name" value="Radical_SAM_PqqE_MftC-like"/>
</dbReference>
<dbReference type="Pfam" id="PF04055">
    <property type="entry name" value="Radical_SAM"/>
    <property type="match status" value="1"/>
</dbReference>
<evidence type="ECO:0000256" key="4">
    <source>
        <dbReference type="ARBA" id="ARBA00023014"/>
    </source>
</evidence>
<dbReference type="GO" id="GO:0003824">
    <property type="term" value="F:catalytic activity"/>
    <property type="evidence" value="ECO:0007669"/>
    <property type="project" value="InterPro"/>
</dbReference>
<dbReference type="PROSITE" id="PS51918">
    <property type="entry name" value="RADICAL_SAM"/>
    <property type="match status" value="1"/>
</dbReference>
<dbReference type="GO" id="GO:0051536">
    <property type="term" value="F:iron-sulfur cluster binding"/>
    <property type="evidence" value="ECO:0007669"/>
    <property type="project" value="UniProtKB-KW"/>
</dbReference>
<dbReference type="CDD" id="cd01335">
    <property type="entry name" value="Radical_SAM"/>
    <property type="match status" value="1"/>
</dbReference>
<dbReference type="SUPFAM" id="SSF102114">
    <property type="entry name" value="Radical SAM enzymes"/>
    <property type="match status" value="1"/>
</dbReference>
<dbReference type="PANTHER" id="PTHR11228">
    <property type="entry name" value="RADICAL SAM DOMAIN PROTEIN"/>
    <property type="match status" value="1"/>
</dbReference>
<evidence type="ECO:0000259" key="5">
    <source>
        <dbReference type="PROSITE" id="PS51918"/>
    </source>
</evidence>
<dbReference type="InterPro" id="IPR007197">
    <property type="entry name" value="rSAM"/>
</dbReference>
<dbReference type="AlphaFoldDB" id="A0A0F9WW71"/>
<evidence type="ECO:0000256" key="3">
    <source>
        <dbReference type="ARBA" id="ARBA00023004"/>
    </source>
</evidence>
<name>A0A0F9WW71_9ZZZZ</name>
<organism evidence="6">
    <name type="scientific">marine sediment metagenome</name>
    <dbReference type="NCBI Taxonomy" id="412755"/>
    <lineage>
        <taxon>unclassified sequences</taxon>
        <taxon>metagenomes</taxon>
        <taxon>ecological metagenomes</taxon>
    </lineage>
</organism>
<dbReference type="EMBL" id="LAZR01000108">
    <property type="protein sequence ID" value="KKN90646.1"/>
    <property type="molecule type" value="Genomic_DNA"/>
</dbReference>
<dbReference type="Gene3D" id="3.20.20.70">
    <property type="entry name" value="Aldolase class I"/>
    <property type="match status" value="1"/>
</dbReference>
<protein>
    <recommendedName>
        <fullName evidence="5">Radical SAM core domain-containing protein</fullName>
    </recommendedName>
</protein>
<dbReference type="PANTHER" id="PTHR11228:SF7">
    <property type="entry name" value="PQQA PEPTIDE CYCLASE"/>
    <property type="match status" value="1"/>
</dbReference>
<sequence length="486" mass="53291">MPSFAHYQPAHRQRLQELLGMPQWRRLAECGTLDRLAADVTTPPAQPDLQKAASAYLIHVNGPAVRALIDEGVTDEDQLTEALGDWPAALAGGERFPIVFLGLAVTMDCSFSPRCVYCNQHWVAGELALADWKRIVAEAAEPAPPYVYITGGEPLILGSDIWGDDGLAAFATQLGCAVNINTNAELITPEVALQLTKIGLARLHISLDTPDPQLQDHLLGGAGRTDDVLAGVYNVQIARELLGVNHPQIHVNCVLTSENILQFPDLLRFLLEIRQVRPLGSQGSPEAGEFFMGEFAFHLIPVGGADNADLRPTAEQWKRFYSETWAQAEDIWHEYQLAADVPTAEQRPLTGSLGVAASPFLRVDHRMDLDEYCRHAARGEYWGGALSQRCLVAGCQAFILPDGSQHWCGGRAITRPAPLGNVREATIRETIRANISRLAECPNEFCTGCAGATCVINQVSQRELQDQIRQWLQQRQPSPNPQPPAE</sequence>
<proteinExistence type="predicted"/>
<keyword evidence="4" id="KW-0411">Iron-sulfur</keyword>
<accession>A0A0F9WW71</accession>
<evidence type="ECO:0000313" key="6">
    <source>
        <dbReference type="EMBL" id="KKN90646.1"/>
    </source>
</evidence>
<dbReference type="SFLD" id="SFLDS00029">
    <property type="entry name" value="Radical_SAM"/>
    <property type="match status" value="1"/>
</dbReference>
<dbReference type="GO" id="GO:0046872">
    <property type="term" value="F:metal ion binding"/>
    <property type="evidence" value="ECO:0007669"/>
    <property type="project" value="UniProtKB-KW"/>
</dbReference>
<dbReference type="InterPro" id="IPR058240">
    <property type="entry name" value="rSAM_sf"/>
</dbReference>
<reference evidence="6" key="1">
    <citation type="journal article" date="2015" name="Nature">
        <title>Complex archaea that bridge the gap between prokaryotes and eukaryotes.</title>
        <authorList>
            <person name="Spang A."/>
            <person name="Saw J.H."/>
            <person name="Jorgensen S.L."/>
            <person name="Zaremba-Niedzwiedzka K."/>
            <person name="Martijn J."/>
            <person name="Lind A.E."/>
            <person name="van Eijk R."/>
            <person name="Schleper C."/>
            <person name="Guy L."/>
            <person name="Ettema T.J."/>
        </authorList>
    </citation>
    <scope>NUCLEOTIDE SEQUENCE</scope>
</reference>
<keyword evidence="1" id="KW-0949">S-adenosyl-L-methionine</keyword>
<feature type="domain" description="Radical SAM core" evidence="5">
    <location>
        <begin position="93"/>
        <end position="334"/>
    </location>
</feature>
<gene>
    <name evidence="6" type="ORF">LCGC14_0225890</name>
</gene>
<keyword evidence="2" id="KW-0479">Metal-binding</keyword>
<dbReference type="InterPro" id="IPR013785">
    <property type="entry name" value="Aldolase_TIM"/>
</dbReference>
<dbReference type="SFLD" id="SFLDG01067">
    <property type="entry name" value="SPASM/twitch_domain_containing"/>
    <property type="match status" value="1"/>
</dbReference>
<keyword evidence="3" id="KW-0408">Iron</keyword>
<evidence type="ECO:0000256" key="1">
    <source>
        <dbReference type="ARBA" id="ARBA00022691"/>
    </source>
</evidence>
<evidence type="ECO:0000256" key="2">
    <source>
        <dbReference type="ARBA" id="ARBA00022723"/>
    </source>
</evidence>